<dbReference type="STRING" id="1856638.A9Q68_06845"/>
<feature type="transmembrane region" description="Helical" evidence="2">
    <location>
        <begin position="229"/>
        <end position="249"/>
    </location>
</feature>
<feature type="transmembrane region" description="Helical" evidence="2">
    <location>
        <begin position="290"/>
        <end position="308"/>
    </location>
</feature>
<organism evidence="3 4">
    <name type="scientific">Streptococcus bovimastitidis</name>
    <dbReference type="NCBI Taxonomy" id="1856638"/>
    <lineage>
        <taxon>Bacteria</taxon>
        <taxon>Bacillati</taxon>
        <taxon>Bacillota</taxon>
        <taxon>Bacilli</taxon>
        <taxon>Lactobacillales</taxon>
        <taxon>Streptococcaceae</taxon>
        <taxon>Streptococcus</taxon>
    </lineage>
</organism>
<dbReference type="AlphaFoldDB" id="A0A1L8MLT8"/>
<gene>
    <name evidence="3" type="ORF">A9Q68_06845</name>
</gene>
<feature type="transmembrane region" description="Helical" evidence="2">
    <location>
        <begin position="401"/>
        <end position="421"/>
    </location>
</feature>
<accession>A0A1L8MLT8</accession>
<sequence>MTRKEIVAYASLGFSKDLMMYFFSGMIMLFLTDAIRLSPILVGSILFAGRIFDAFFDILVANFLENSRNSLKNWFIVAFSLAFLLFLGIFSLNANFGTKLLIPLTCLLYFLLGSLFTIMDISYWSLLPILSDSDKSRSQLSSAATILTSFAALICFSSVLPLLHYLGPDNLNLGFNRLSLYLAVFVCIITGLTFEFLPESSAISSRNQKSFTLLENLKIIKKSRIFFKYVLYFFFFQLSFEWMNAYNIYYFIYSIKQEKFFSLYAFTILAQMLGSFSYSILRRSMTKKTIFLLSSFLSIIGMLGLYSIGQTMPNNSFMMFLMASAKQFGSGLFLVSATAELANTIGIHHKESGYFNPALLTSAKLLVSKFANAIASFGLGYGLALAHYLPNQDQSLQTTKAIALQAFFIPIVFILISYMFYQKYQKYSE</sequence>
<evidence type="ECO:0000313" key="4">
    <source>
        <dbReference type="Proteomes" id="UP000182015"/>
    </source>
</evidence>
<evidence type="ECO:0000313" key="3">
    <source>
        <dbReference type="EMBL" id="OJF71699.1"/>
    </source>
</evidence>
<dbReference type="PANTHER" id="PTHR11328">
    <property type="entry name" value="MAJOR FACILITATOR SUPERFAMILY DOMAIN-CONTAINING PROTEIN"/>
    <property type="match status" value="1"/>
</dbReference>
<dbReference type="Proteomes" id="UP000182015">
    <property type="component" value="Unassembled WGS sequence"/>
</dbReference>
<keyword evidence="2" id="KW-0812">Transmembrane</keyword>
<keyword evidence="4" id="KW-1185">Reference proteome</keyword>
<keyword evidence="1" id="KW-0769">Symport</keyword>
<feature type="transmembrane region" description="Helical" evidence="2">
    <location>
        <begin position="73"/>
        <end position="94"/>
    </location>
</feature>
<feature type="transmembrane region" description="Helical" evidence="2">
    <location>
        <begin position="261"/>
        <end position="281"/>
    </location>
</feature>
<dbReference type="Gene3D" id="1.20.1250.20">
    <property type="entry name" value="MFS general substrate transporter like domains"/>
    <property type="match status" value="1"/>
</dbReference>
<keyword evidence="1" id="KW-0813">Transport</keyword>
<dbReference type="EMBL" id="LZDD01000002">
    <property type="protein sequence ID" value="OJF71699.1"/>
    <property type="molecule type" value="Genomic_DNA"/>
</dbReference>
<dbReference type="InterPro" id="IPR036259">
    <property type="entry name" value="MFS_trans_sf"/>
</dbReference>
<feature type="transmembrane region" description="Helical" evidence="2">
    <location>
        <begin position="178"/>
        <end position="197"/>
    </location>
</feature>
<dbReference type="RefSeq" id="WP_071793953.1">
    <property type="nucleotide sequence ID" value="NZ_LZDD01000002.1"/>
</dbReference>
<comment type="caution">
    <text evidence="3">The sequence shown here is derived from an EMBL/GenBank/DDBJ whole genome shotgun (WGS) entry which is preliminary data.</text>
</comment>
<dbReference type="Pfam" id="PF13347">
    <property type="entry name" value="MFS_2"/>
    <property type="match status" value="1"/>
</dbReference>
<dbReference type="GO" id="GO:0015293">
    <property type="term" value="F:symporter activity"/>
    <property type="evidence" value="ECO:0007669"/>
    <property type="project" value="UniProtKB-KW"/>
</dbReference>
<dbReference type="GO" id="GO:0008643">
    <property type="term" value="P:carbohydrate transport"/>
    <property type="evidence" value="ECO:0007669"/>
    <property type="project" value="InterPro"/>
</dbReference>
<dbReference type="OrthoDB" id="9764596at2"/>
<keyword evidence="2" id="KW-0472">Membrane</keyword>
<dbReference type="PANTHER" id="PTHR11328:SF36">
    <property type="entry name" value="MELIBIOSE PERMEASE"/>
    <property type="match status" value="1"/>
</dbReference>
<keyword evidence="2" id="KW-1133">Transmembrane helix</keyword>
<feature type="transmembrane region" description="Helical" evidence="2">
    <location>
        <begin position="370"/>
        <end position="389"/>
    </location>
</feature>
<name>A0A1L8MLT8_9STRE</name>
<reference evidence="4" key="1">
    <citation type="submission" date="2016-06" db="EMBL/GenBank/DDBJ databases">
        <authorList>
            <person name="de Vries S.P.W."/>
            <person name="Hadjirin N.F."/>
            <person name="Lay E.M."/>
            <person name="Zadoks R.N."/>
            <person name="Peacock S.J."/>
            <person name="Parkhill J."/>
            <person name="Grant A.J."/>
            <person name="Mcdougall S."/>
            <person name="Holmes M.A."/>
        </authorList>
    </citation>
    <scope>NUCLEOTIDE SEQUENCE [LARGE SCALE GENOMIC DNA]</scope>
    <source>
        <strain evidence="4">NZ1587</strain>
    </source>
</reference>
<proteinExistence type="predicted"/>
<dbReference type="InterPro" id="IPR039672">
    <property type="entry name" value="MFS_2"/>
</dbReference>
<evidence type="ECO:0008006" key="5">
    <source>
        <dbReference type="Google" id="ProtNLM"/>
    </source>
</evidence>
<feature type="transmembrane region" description="Helical" evidence="2">
    <location>
        <begin position="144"/>
        <end position="166"/>
    </location>
</feature>
<feature type="transmembrane region" description="Helical" evidence="2">
    <location>
        <begin position="100"/>
        <end position="123"/>
    </location>
</feature>
<evidence type="ECO:0000256" key="1">
    <source>
        <dbReference type="ARBA" id="ARBA00022847"/>
    </source>
</evidence>
<evidence type="ECO:0000256" key="2">
    <source>
        <dbReference type="SAM" id="Phobius"/>
    </source>
</evidence>
<dbReference type="GO" id="GO:0005886">
    <property type="term" value="C:plasma membrane"/>
    <property type="evidence" value="ECO:0007669"/>
    <property type="project" value="TreeGrafter"/>
</dbReference>
<dbReference type="SUPFAM" id="SSF103473">
    <property type="entry name" value="MFS general substrate transporter"/>
    <property type="match status" value="1"/>
</dbReference>
<protein>
    <recommendedName>
        <fullName evidence="5">MFS transporter</fullName>
    </recommendedName>
</protein>